<name>A0ABT4SCM7_9ACTN</name>
<dbReference type="Proteomes" id="UP001144036">
    <property type="component" value="Unassembled WGS sequence"/>
</dbReference>
<dbReference type="EMBL" id="JAPNNL010000054">
    <property type="protein sequence ID" value="MDA0634939.1"/>
    <property type="molecule type" value="Genomic_DNA"/>
</dbReference>
<keyword evidence="3" id="KW-1185">Reference proteome</keyword>
<gene>
    <name evidence="2" type="ORF">OUY22_16060</name>
</gene>
<feature type="compositionally biased region" description="Low complexity" evidence="1">
    <location>
        <begin position="1"/>
        <end position="11"/>
    </location>
</feature>
<reference evidence="2" key="1">
    <citation type="submission" date="2022-11" db="EMBL/GenBank/DDBJ databases">
        <title>Nonomuraea corallina sp. nov., a new species of the genus Nonomuraea isolated from sea side sediment in Thai sea.</title>
        <authorList>
            <person name="Ngamcharungchit C."/>
            <person name="Matsumoto A."/>
            <person name="Suriyachadkun C."/>
            <person name="Panbangred W."/>
            <person name="Inahashi Y."/>
            <person name="Intra B."/>
        </authorList>
    </citation>
    <scope>NUCLEOTIDE SEQUENCE</scope>
    <source>
        <strain evidence="2">MCN248</strain>
    </source>
</reference>
<evidence type="ECO:0000313" key="3">
    <source>
        <dbReference type="Proteomes" id="UP001144036"/>
    </source>
</evidence>
<accession>A0ABT4SCM7</accession>
<feature type="region of interest" description="Disordered" evidence="1">
    <location>
        <begin position="1"/>
        <end position="110"/>
    </location>
</feature>
<sequence>LVVGVGAGAVALTNMSGSSGSPVETTAAAQDDPAPVDEPTPTKPTKRPPKPSVTRQAETPPVRQQRSPTPRDTEEPEESPTPTITPTDKPSSKPSSASPSPKPKKPVPYVVDLPYPQAKTMIENVGFKVAADDQTGGKVKHECLKVAQSWPDGGVDLQVGKTVKVVLIQIDPCGSAPPSPTTTPVPKD</sequence>
<proteinExistence type="predicted"/>
<dbReference type="PRINTS" id="PR01217">
    <property type="entry name" value="PRICHEXTENSN"/>
</dbReference>
<feature type="non-terminal residue" evidence="2">
    <location>
        <position position="1"/>
    </location>
</feature>
<feature type="compositionally biased region" description="Low complexity" evidence="1">
    <location>
        <begin position="80"/>
        <end position="99"/>
    </location>
</feature>
<protein>
    <recommendedName>
        <fullName evidence="4">PASTA domain-containing protein</fullName>
    </recommendedName>
</protein>
<feature type="compositionally biased region" description="Polar residues" evidence="1">
    <location>
        <begin position="13"/>
        <end position="28"/>
    </location>
</feature>
<evidence type="ECO:0000313" key="2">
    <source>
        <dbReference type="EMBL" id="MDA0634939.1"/>
    </source>
</evidence>
<feature type="compositionally biased region" description="Polar residues" evidence="1">
    <location>
        <begin position="53"/>
        <end position="65"/>
    </location>
</feature>
<evidence type="ECO:0000256" key="1">
    <source>
        <dbReference type="SAM" id="MobiDB-lite"/>
    </source>
</evidence>
<comment type="caution">
    <text evidence="2">The sequence shown here is derived from an EMBL/GenBank/DDBJ whole genome shotgun (WGS) entry which is preliminary data.</text>
</comment>
<evidence type="ECO:0008006" key="4">
    <source>
        <dbReference type="Google" id="ProtNLM"/>
    </source>
</evidence>
<organism evidence="2 3">
    <name type="scientific">Nonomuraea corallina</name>
    <dbReference type="NCBI Taxonomy" id="2989783"/>
    <lineage>
        <taxon>Bacteria</taxon>
        <taxon>Bacillati</taxon>
        <taxon>Actinomycetota</taxon>
        <taxon>Actinomycetes</taxon>
        <taxon>Streptosporangiales</taxon>
        <taxon>Streptosporangiaceae</taxon>
        <taxon>Nonomuraea</taxon>
    </lineage>
</organism>